<evidence type="ECO:0000256" key="4">
    <source>
        <dbReference type="ARBA" id="ARBA00022692"/>
    </source>
</evidence>
<evidence type="ECO:0000256" key="1">
    <source>
        <dbReference type="ARBA" id="ARBA00004141"/>
    </source>
</evidence>
<feature type="transmembrane region" description="Helical" evidence="7">
    <location>
        <begin position="208"/>
        <end position="231"/>
    </location>
</feature>
<feature type="transmembrane region" description="Helical" evidence="7">
    <location>
        <begin position="91"/>
        <end position="110"/>
    </location>
</feature>
<organism evidence="8 9">
    <name type="scientific">Paragonimus westermani</name>
    <dbReference type="NCBI Taxonomy" id="34504"/>
    <lineage>
        <taxon>Eukaryota</taxon>
        <taxon>Metazoa</taxon>
        <taxon>Spiralia</taxon>
        <taxon>Lophotrochozoa</taxon>
        <taxon>Platyhelminthes</taxon>
        <taxon>Trematoda</taxon>
        <taxon>Digenea</taxon>
        <taxon>Plagiorchiida</taxon>
        <taxon>Troglotremata</taxon>
        <taxon>Troglotrematidae</taxon>
        <taxon>Paragonimus</taxon>
    </lineage>
</organism>
<feature type="transmembrane region" description="Helical" evidence="7">
    <location>
        <begin position="237"/>
        <end position="258"/>
    </location>
</feature>
<dbReference type="PANTHER" id="PTHR10231">
    <property type="entry name" value="NUCLEOTIDE-SUGAR TRANSMEMBRANE TRANSPORTER"/>
    <property type="match status" value="1"/>
</dbReference>
<dbReference type="InterPro" id="IPR007271">
    <property type="entry name" value="Nuc_sug_transpt"/>
</dbReference>
<evidence type="ECO:0000256" key="6">
    <source>
        <dbReference type="ARBA" id="ARBA00023136"/>
    </source>
</evidence>
<keyword evidence="6 7" id="KW-0472">Membrane</keyword>
<gene>
    <name evidence="8" type="ORF">DEA37_0004407</name>
</gene>
<evidence type="ECO:0000256" key="3">
    <source>
        <dbReference type="ARBA" id="ARBA00022597"/>
    </source>
</evidence>
<accession>A0A5J4NYJ0</accession>
<protein>
    <submittedName>
        <fullName evidence="8">Solute carrier family 35 (UDP-sugar transporter), member A1/2/3</fullName>
    </submittedName>
</protein>
<feature type="transmembrane region" description="Helical" evidence="7">
    <location>
        <begin position="6"/>
        <end position="25"/>
    </location>
</feature>
<reference evidence="8 9" key="1">
    <citation type="journal article" date="2019" name="Gigascience">
        <title>Whole-genome sequence of the oriental lung fluke Paragonimus westermani.</title>
        <authorList>
            <person name="Oey H."/>
            <person name="Zakrzewski M."/>
            <person name="Narain K."/>
            <person name="Devi K.R."/>
            <person name="Agatsuma T."/>
            <person name="Nawaratna S."/>
            <person name="Gobert G.N."/>
            <person name="Jones M.K."/>
            <person name="Ragan M.A."/>
            <person name="McManus D.P."/>
            <person name="Krause L."/>
        </authorList>
    </citation>
    <scope>NUCLEOTIDE SEQUENCE [LARGE SCALE GENOMIC DNA]</scope>
    <source>
        <strain evidence="8 9">IND2009</strain>
    </source>
</reference>
<dbReference type="AlphaFoldDB" id="A0A5J4NYJ0"/>
<dbReference type="Pfam" id="PF04142">
    <property type="entry name" value="Nuc_sug_transp"/>
    <property type="match status" value="2"/>
</dbReference>
<evidence type="ECO:0000256" key="5">
    <source>
        <dbReference type="ARBA" id="ARBA00022989"/>
    </source>
</evidence>
<comment type="subcellular location">
    <subcellularLocation>
        <location evidence="1">Membrane</location>
        <topology evidence="1">Multi-pass membrane protein</topology>
    </subcellularLocation>
</comment>
<comment type="similarity">
    <text evidence="2">Belongs to the nucleotide-sugar transporter family. SLC35A subfamily.</text>
</comment>
<dbReference type="InterPro" id="IPR037185">
    <property type="entry name" value="EmrE-like"/>
</dbReference>
<feature type="transmembrane region" description="Helical" evidence="7">
    <location>
        <begin position="265"/>
        <end position="284"/>
    </location>
</feature>
<comment type="caution">
    <text evidence="8">The sequence shown here is derived from an EMBL/GenBank/DDBJ whole genome shotgun (WGS) entry which is preliminary data.</text>
</comment>
<dbReference type="SUPFAM" id="SSF103481">
    <property type="entry name" value="Multidrug resistance efflux transporter EmrE"/>
    <property type="match status" value="1"/>
</dbReference>
<evidence type="ECO:0000313" key="9">
    <source>
        <dbReference type="Proteomes" id="UP000324629"/>
    </source>
</evidence>
<dbReference type="GO" id="GO:0015165">
    <property type="term" value="F:pyrimidine nucleotide-sugar transmembrane transporter activity"/>
    <property type="evidence" value="ECO:0007669"/>
    <property type="project" value="InterPro"/>
</dbReference>
<proteinExistence type="inferred from homology"/>
<keyword evidence="5 7" id="KW-1133">Transmembrane helix</keyword>
<name>A0A5J4NYJ0_9TREM</name>
<evidence type="ECO:0000313" key="8">
    <source>
        <dbReference type="EMBL" id="KAA3680686.1"/>
    </source>
</evidence>
<keyword evidence="3 8" id="KW-0813">Transport</keyword>
<dbReference type="GO" id="GO:0000139">
    <property type="term" value="C:Golgi membrane"/>
    <property type="evidence" value="ECO:0007669"/>
    <property type="project" value="InterPro"/>
</dbReference>
<keyword evidence="9" id="KW-1185">Reference proteome</keyword>
<evidence type="ECO:0000256" key="7">
    <source>
        <dbReference type="SAM" id="Phobius"/>
    </source>
</evidence>
<evidence type="ECO:0000256" key="2">
    <source>
        <dbReference type="ARBA" id="ARBA00009976"/>
    </source>
</evidence>
<keyword evidence="3 8" id="KW-0762">Sugar transport</keyword>
<keyword evidence="4 7" id="KW-0812">Transmembrane</keyword>
<dbReference type="NCBIfam" id="TIGR00803">
    <property type="entry name" value="nst"/>
    <property type="match status" value="1"/>
</dbReference>
<feature type="transmembrane region" description="Helical" evidence="7">
    <location>
        <begin position="176"/>
        <end position="196"/>
    </location>
</feature>
<dbReference type="EMBL" id="QNGE01000378">
    <property type="protein sequence ID" value="KAA3680686.1"/>
    <property type="molecule type" value="Genomic_DNA"/>
</dbReference>
<sequence>MVRHFVITFFTSEGIISKALTLIYRQVAVDYMDTFRVLVPAALYLVQNNLLYVAISNLNAVAYQILYQSKIFTTAFFMVTMMGRRLFSAQWIALFLLFVGIVLSQAPISLTHLSSAPFESGILELMILERQVNQILTHPRLSVSWLWFAPRSAADSPASILRKYSKARRHPSGCETFSWVAIFGILIGLCGVFTYDRSAVLERGFFQGYTPTVWLVVLLQTFSGLGVAFVMKYADNILKGFAAGLSIILSSAISYLVLNDFTPSIATFAGAGLVIGATVLYGHVPQKRTEQNLTV</sequence>
<dbReference type="Proteomes" id="UP000324629">
    <property type="component" value="Unassembled WGS sequence"/>
</dbReference>